<feature type="domain" description="CHHC U11-48K-type" evidence="5">
    <location>
        <begin position="18"/>
        <end position="45"/>
    </location>
</feature>
<sequence length="199" mass="22416">MAMASSSRTHGPFYVDKLVICPLVDSHVILESRLQYHIVRCLKTFPHPERVQKCPFNATHLILLPNSLEEHMANCADSNSLIMYKYSGGEKSSLKETLHPMNNREIPCEEDWSDVVASKAPSYDFLEANDRGGRPNRGAKKKLPLPQSVRSARRRGERFAGQRIEEEVNYNPLTAGLDPDDVASNASTFSCFSVHTRRT</sequence>
<evidence type="ECO:0000313" key="6">
    <source>
        <dbReference type="EMBL" id="CAB3361861.1"/>
    </source>
</evidence>
<dbReference type="InterPro" id="IPR022776">
    <property type="entry name" value="TRM13/UPF0224_CHHC_Znf_dom"/>
</dbReference>
<dbReference type="PANTHER" id="PTHR21402">
    <property type="entry name" value="GAMETOCYTE SPECIFIC FACTOR 1-RELATED"/>
    <property type="match status" value="1"/>
</dbReference>
<dbReference type="Pfam" id="PF05253">
    <property type="entry name" value="zf-U11-48K"/>
    <property type="match status" value="1"/>
</dbReference>
<evidence type="ECO:0000259" key="5">
    <source>
        <dbReference type="PROSITE" id="PS51800"/>
    </source>
</evidence>
<keyword evidence="2" id="KW-0863">Zinc-finger</keyword>
<accession>A0A8S1C154</accession>
<dbReference type="PROSITE" id="PS51800">
    <property type="entry name" value="ZF_CHHC_U11_48K"/>
    <property type="match status" value="1"/>
</dbReference>
<dbReference type="Proteomes" id="UP000494165">
    <property type="component" value="Unassembled WGS sequence"/>
</dbReference>
<evidence type="ECO:0000256" key="4">
    <source>
        <dbReference type="SAM" id="MobiDB-lite"/>
    </source>
</evidence>
<dbReference type="OrthoDB" id="10069248at2759"/>
<organism evidence="6 7">
    <name type="scientific">Cloeon dipterum</name>
    <dbReference type="NCBI Taxonomy" id="197152"/>
    <lineage>
        <taxon>Eukaryota</taxon>
        <taxon>Metazoa</taxon>
        <taxon>Ecdysozoa</taxon>
        <taxon>Arthropoda</taxon>
        <taxon>Hexapoda</taxon>
        <taxon>Insecta</taxon>
        <taxon>Pterygota</taxon>
        <taxon>Palaeoptera</taxon>
        <taxon>Ephemeroptera</taxon>
        <taxon>Pisciforma</taxon>
        <taxon>Baetidae</taxon>
        <taxon>Cloeon</taxon>
    </lineage>
</organism>
<gene>
    <name evidence="6" type="ORF">CLODIP_2_CD01709</name>
</gene>
<feature type="region of interest" description="Disordered" evidence="4">
    <location>
        <begin position="126"/>
        <end position="157"/>
    </location>
</feature>
<name>A0A8S1C154_9INSE</name>
<keyword evidence="1" id="KW-0479">Metal-binding</keyword>
<dbReference type="GO" id="GO:0008270">
    <property type="term" value="F:zinc ion binding"/>
    <property type="evidence" value="ECO:0007669"/>
    <property type="project" value="UniProtKB-KW"/>
</dbReference>
<keyword evidence="7" id="KW-1185">Reference proteome</keyword>
<dbReference type="InterPro" id="IPR036236">
    <property type="entry name" value="Znf_C2H2_sf"/>
</dbReference>
<dbReference type="SUPFAM" id="SSF57667">
    <property type="entry name" value="beta-beta-alpha zinc fingers"/>
    <property type="match status" value="1"/>
</dbReference>
<evidence type="ECO:0000256" key="3">
    <source>
        <dbReference type="ARBA" id="ARBA00022833"/>
    </source>
</evidence>
<comment type="caution">
    <text evidence="6">The sequence shown here is derived from an EMBL/GenBank/DDBJ whole genome shotgun (WGS) entry which is preliminary data.</text>
</comment>
<reference evidence="6 7" key="1">
    <citation type="submission" date="2020-04" db="EMBL/GenBank/DDBJ databases">
        <authorList>
            <person name="Alioto T."/>
            <person name="Alioto T."/>
            <person name="Gomez Garrido J."/>
        </authorList>
    </citation>
    <scope>NUCLEOTIDE SEQUENCE [LARGE SCALE GENOMIC DNA]</scope>
</reference>
<dbReference type="InterPro" id="IPR051591">
    <property type="entry name" value="UPF0224_FAM112_RNA_Proc"/>
</dbReference>
<protein>
    <recommendedName>
        <fullName evidence="5">CHHC U11-48K-type domain-containing protein</fullName>
    </recommendedName>
</protein>
<evidence type="ECO:0000256" key="1">
    <source>
        <dbReference type="ARBA" id="ARBA00022723"/>
    </source>
</evidence>
<proteinExistence type="predicted"/>
<dbReference type="EMBL" id="CADEPI010000007">
    <property type="protein sequence ID" value="CAB3361861.1"/>
    <property type="molecule type" value="Genomic_DNA"/>
</dbReference>
<dbReference type="AlphaFoldDB" id="A0A8S1C154"/>
<keyword evidence="3" id="KW-0862">Zinc</keyword>
<evidence type="ECO:0000313" key="7">
    <source>
        <dbReference type="Proteomes" id="UP000494165"/>
    </source>
</evidence>
<dbReference type="PANTHER" id="PTHR21402:SF5">
    <property type="entry name" value="GAMETOCYTE SPECIFIC FACTOR 1"/>
    <property type="match status" value="1"/>
</dbReference>
<evidence type="ECO:0000256" key="2">
    <source>
        <dbReference type="ARBA" id="ARBA00022771"/>
    </source>
</evidence>